<evidence type="ECO:0000256" key="1">
    <source>
        <dbReference type="SAM" id="MobiDB-lite"/>
    </source>
</evidence>
<dbReference type="Proteomes" id="UP001589575">
    <property type="component" value="Unassembled WGS sequence"/>
</dbReference>
<name>A0ABV5G211_9MICC</name>
<protein>
    <submittedName>
        <fullName evidence="2">Uncharacterized protein</fullName>
    </submittedName>
</protein>
<feature type="region of interest" description="Disordered" evidence="1">
    <location>
        <begin position="48"/>
        <end position="72"/>
    </location>
</feature>
<reference evidence="2 3" key="1">
    <citation type="submission" date="2024-09" db="EMBL/GenBank/DDBJ databases">
        <authorList>
            <person name="Sun Q."/>
            <person name="Mori K."/>
        </authorList>
    </citation>
    <scope>NUCLEOTIDE SEQUENCE [LARGE SCALE GENOMIC DNA]</scope>
    <source>
        <strain evidence="2 3">CCM 7609</strain>
    </source>
</reference>
<organism evidence="2 3">
    <name type="scientific">Citricoccus parietis</name>
    <dbReference type="NCBI Taxonomy" id="592307"/>
    <lineage>
        <taxon>Bacteria</taxon>
        <taxon>Bacillati</taxon>
        <taxon>Actinomycetota</taxon>
        <taxon>Actinomycetes</taxon>
        <taxon>Micrococcales</taxon>
        <taxon>Micrococcaceae</taxon>
        <taxon>Citricoccus</taxon>
    </lineage>
</organism>
<dbReference type="EMBL" id="JBHMFI010000001">
    <property type="protein sequence ID" value="MFB9072962.1"/>
    <property type="molecule type" value="Genomic_DNA"/>
</dbReference>
<proteinExistence type="predicted"/>
<feature type="compositionally biased region" description="Basic and acidic residues" evidence="1">
    <location>
        <begin position="48"/>
        <end position="66"/>
    </location>
</feature>
<evidence type="ECO:0000313" key="2">
    <source>
        <dbReference type="EMBL" id="MFB9072962.1"/>
    </source>
</evidence>
<evidence type="ECO:0000313" key="3">
    <source>
        <dbReference type="Proteomes" id="UP001589575"/>
    </source>
</evidence>
<keyword evidence="3" id="KW-1185">Reference proteome</keyword>
<sequence>MLTSSAAAVEEPINWATWCTAAPRPSARAARCSRLAVSGARREDSERFIKEEGIPREGAVPDRERLSASGRS</sequence>
<comment type="caution">
    <text evidence="2">The sequence shown here is derived from an EMBL/GenBank/DDBJ whole genome shotgun (WGS) entry which is preliminary data.</text>
</comment>
<accession>A0ABV5G211</accession>
<gene>
    <name evidence="2" type="ORF">ACFFX0_17835</name>
</gene>